<keyword evidence="6 7" id="KW-0961">Cell wall biogenesis/degradation</keyword>
<dbReference type="Proteomes" id="UP000178574">
    <property type="component" value="Unassembled WGS sequence"/>
</dbReference>
<dbReference type="Pfam" id="PF02618">
    <property type="entry name" value="YceG"/>
    <property type="match status" value="1"/>
</dbReference>
<evidence type="ECO:0000313" key="9">
    <source>
        <dbReference type="Proteomes" id="UP000178574"/>
    </source>
</evidence>
<keyword evidence="1 7" id="KW-1003">Cell membrane</keyword>
<accession>A0A1G2K977</accession>
<keyword evidence="2 7" id="KW-0812">Transmembrane</keyword>
<comment type="catalytic activity">
    <reaction evidence="7">
        <text>a peptidoglycan chain = a peptidoglycan chain with N-acetyl-1,6-anhydromuramyl-[peptide] at the reducing end + a peptidoglycan chain with N-acetylglucosamine at the non-reducing end.</text>
        <dbReference type="EC" id="4.2.2.29"/>
    </reaction>
</comment>
<dbReference type="InterPro" id="IPR003770">
    <property type="entry name" value="MLTG-like"/>
</dbReference>
<dbReference type="EMBL" id="MHQD01000045">
    <property type="protein sequence ID" value="OGZ94968.1"/>
    <property type="molecule type" value="Genomic_DNA"/>
</dbReference>
<dbReference type="GO" id="GO:0009252">
    <property type="term" value="P:peptidoglycan biosynthetic process"/>
    <property type="evidence" value="ECO:0007669"/>
    <property type="project" value="UniProtKB-UniRule"/>
</dbReference>
<comment type="function">
    <text evidence="7">Functions as a peptidoglycan terminase that cleaves nascent peptidoglycan strands endolytically to terminate their elongation.</text>
</comment>
<dbReference type="AlphaFoldDB" id="A0A1G2K977"/>
<dbReference type="PANTHER" id="PTHR30518">
    <property type="entry name" value="ENDOLYTIC MUREIN TRANSGLYCOSYLASE"/>
    <property type="match status" value="1"/>
</dbReference>
<comment type="similarity">
    <text evidence="7">Belongs to the transglycosylase MltG family.</text>
</comment>
<dbReference type="EC" id="4.2.2.29" evidence="7"/>
<keyword evidence="4 7" id="KW-0472">Membrane</keyword>
<proteinExistence type="inferred from homology"/>
<evidence type="ECO:0000256" key="2">
    <source>
        <dbReference type="ARBA" id="ARBA00022692"/>
    </source>
</evidence>
<evidence type="ECO:0000256" key="4">
    <source>
        <dbReference type="ARBA" id="ARBA00023136"/>
    </source>
</evidence>
<reference evidence="8 9" key="1">
    <citation type="journal article" date="2016" name="Nat. Commun.">
        <title>Thousands of microbial genomes shed light on interconnected biogeochemical processes in an aquifer system.</title>
        <authorList>
            <person name="Anantharaman K."/>
            <person name="Brown C.T."/>
            <person name="Hug L.A."/>
            <person name="Sharon I."/>
            <person name="Castelle C.J."/>
            <person name="Probst A.J."/>
            <person name="Thomas B.C."/>
            <person name="Singh A."/>
            <person name="Wilkins M.J."/>
            <person name="Karaoz U."/>
            <person name="Brodie E.L."/>
            <person name="Williams K.H."/>
            <person name="Hubbard S.S."/>
            <person name="Banfield J.F."/>
        </authorList>
    </citation>
    <scope>NUCLEOTIDE SEQUENCE [LARGE SCALE GENOMIC DNA]</scope>
</reference>
<dbReference type="Gene3D" id="3.30.1490.480">
    <property type="entry name" value="Endolytic murein transglycosylase"/>
    <property type="match status" value="1"/>
</dbReference>
<dbReference type="GO" id="GO:0008932">
    <property type="term" value="F:lytic endotransglycosylase activity"/>
    <property type="evidence" value="ECO:0007669"/>
    <property type="project" value="UniProtKB-UniRule"/>
</dbReference>
<gene>
    <name evidence="7" type="primary">mltG</name>
    <name evidence="8" type="ORF">A2847_02220</name>
</gene>
<feature type="transmembrane region" description="Helical" evidence="7">
    <location>
        <begin position="21"/>
        <end position="40"/>
    </location>
</feature>
<feature type="site" description="Important for catalytic activity" evidence="7">
    <location>
        <position position="220"/>
    </location>
</feature>
<sequence>MKRFAPQFSQKNMMIVRTISYGALGITLIALFFVYAALFGPADPNAEPEQFVIPLDAKNEEIATRLKEEGFIKSERMLAFALGWKLPQNTIEPGGYTISKSMTPWELASVFSLGSYLKWVVIREGTRKEEIAEILQEKLNWSNEEKENWISTHTAERPAYVEGVYFPDTYLIPKDETPAEVARRLQSKFDEKFAPFAKEALKQNVRWTTALKIASLIQREAAGKADMPLIAGILWNRLLDDMKLEVDATIQYARGKTSKGWWTPITPEDKKIDSPFNTYKYKGLPPHPIANPGINAITAALYPKNTKCFFYIHDNRGNIHCAQTYKDHLRNINTYLK</sequence>
<organism evidence="8 9">
    <name type="scientific">Candidatus Sungbacteria bacterium RIFCSPHIGHO2_01_FULL_50_25</name>
    <dbReference type="NCBI Taxonomy" id="1802265"/>
    <lineage>
        <taxon>Bacteria</taxon>
        <taxon>Candidatus Sungiibacteriota</taxon>
    </lineage>
</organism>
<dbReference type="HAMAP" id="MF_02065">
    <property type="entry name" value="MltG"/>
    <property type="match status" value="1"/>
</dbReference>
<dbReference type="PANTHER" id="PTHR30518:SF2">
    <property type="entry name" value="ENDOLYTIC MUREIN TRANSGLYCOSYLASE"/>
    <property type="match status" value="1"/>
</dbReference>
<evidence type="ECO:0000256" key="5">
    <source>
        <dbReference type="ARBA" id="ARBA00023239"/>
    </source>
</evidence>
<keyword evidence="3 7" id="KW-1133">Transmembrane helix</keyword>
<name>A0A1G2K977_9BACT</name>
<evidence type="ECO:0000313" key="8">
    <source>
        <dbReference type="EMBL" id="OGZ94968.1"/>
    </source>
</evidence>
<evidence type="ECO:0000256" key="3">
    <source>
        <dbReference type="ARBA" id="ARBA00022989"/>
    </source>
</evidence>
<evidence type="ECO:0000256" key="7">
    <source>
        <dbReference type="HAMAP-Rule" id="MF_02065"/>
    </source>
</evidence>
<evidence type="ECO:0000256" key="6">
    <source>
        <dbReference type="ARBA" id="ARBA00023316"/>
    </source>
</evidence>
<protein>
    <recommendedName>
        <fullName evidence="7">Endolytic murein transglycosylase</fullName>
        <ecNumber evidence="7">4.2.2.29</ecNumber>
    </recommendedName>
    <alternativeName>
        <fullName evidence="7">Peptidoglycan lytic transglycosylase</fullName>
    </alternativeName>
    <alternativeName>
        <fullName evidence="7">Peptidoglycan polymerization terminase</fullName>
    </alternativeName>
</protein>
<dbReference type="GO" id="GO:0005886">
    <property type="term" value="C:plasma membrane"/>
    <property type="evidence" value="ECO:0007669"/>
    <property type="project" value="UniProtKB-SubCell"/>
</dbReference>
<dbReference type="GO" id="GO:0071555">
    <property type="term" value="P:cell wall organization"/>
    <property type="evidence" value="ECO:0007669"/>
    <property type="project" value="UniProtKB-KW"/>
</dbReference>
<evidence type="ECO:0000256" key="1">
    <source>
        <dbReference type="ARBA" id="ARBA00022475"/>
    </source>
</evidence>
<dbReference type="NCBIfam" id="TIGR00247">
    <property type="entry name" value="endolytic transglycosylase MltG"/>
    <property type="match status" value="1"/>
</dbReference>
<keyword evidence="5 7" id="KW-0456">Lyase</keyword>
<comment type="subcellular location">
    <subcellularLocation>
        <location evidence="7">Cell membrane</location>
        <topology evidence="7">Single-pass membrane protein</topology>
    </subcellularLocation>
</comment>
<comment type="caution">
    <text evidence="8">The sequence shown here is derived from an EMBL/GenBank/DDBJ whole genome shotgun (WGS) entry which is preliminary data.</text>
</comment>